<dbReference type="RefSeq" id="XP_005783152.1">
    <property type="nucleotide sequence ID" value="XM_005783095.1"/>
</dbReference>
<evidence type="ECO:0000313" key="2">
    <source>
        <dbReference type="EnsemblProtists" id="EOD30723"/>
    </source>
</evidence>
<protein>
    <submittedName>
        <fullName evidence="2">Uncharacterized protein</fullName>
    </submittedName>
</protein>
<dbReference type="KEGG" id="ehx:EMIHUDRAFT_232533"/>
<keyword evidence="3" id="KW-1185">Reference proteome</keyword>
<accession>A0A0D3K4N8</accession>
<dbReference type="PaxDb" id="2903-EOD30723"/>
<dbReference type="Proteomes" id="UP000013827">
    <property type="component" value="Unassembled WGS sequence"/>
</dbReference>
<name>A0A0D3K4N8_EMIH1</name>
<reference evidence="3" key="1">
    <citation type="journal article" date="2013" name="Nature">
        <title>Pan genome of the phytoplankton Emiliania underpins its global distribution.</title>
        <authorList>
            <person name="Read B.A."/>
            <person name="Kegel J."/>
            <person name="Klute M.J."/>
            <person name="Kuo A."/>
            <person name="Lefebvre S.C."/>
            <person name="Maumus F."/>
            <person name="Mayer C."/>
            <person name="Miller J."/>
            <person name="Monier A."/>
            <person name="Salamov A."/>
            <person name="Young J."/>
            <person name="Aguilar M."/>
            <person name="Claverie J.M."/>
            <person name="Frickenhaus S."/>
            <person name="Gonzalez K."/>
            <person name="Herman E.K."/>
            <person name="Lin Y.C."/>
            <person name="Napier J."/>
            <person name="Ogata H."/>
            <person name="Sarno A.F."/>
            <person name="Shmutz J."/>
            <person name="Schroeder D."/>
            <person name="de Vargas C."/>
            <person name="Verret F."/>
            <person name="von Dassow P."/>
            <person name="Valentin K."/>
            <person name="Van de Peer Y."/>
            <person name="Wheeler G."/>
            <person name="Dacks J.B."/>
            <person name="Delwiche C.F."/>
            <person name="Dyhrman S.T."/>
            <person name="Glockner G."/>
            <person name="John U."/>
            <person name="Richards T."/>
            <person name="Worden A.Z."/>
            <person name="Zhang X."/>
            <person name="Grigoriev I.V."/>
            <person name="Allen A.E."/>
            <person name="Bidle K."/>
            <person name="Borodovsky M."/>
            <person name="Bowler C."/>
            <person name="Brownlee C."/>
            <person name="Cock J.M."/>
            <person name="Elias M."/>
            <person name="Gladyshev V.N."/>
            <person name="Groth M."/>
            <person name="Guda C."/>
            <person name="Hadaegh A."/>
            <person name="Iglesias-Rodriguez M.D."/>
            <person name="Jenkins J."/>
            <person name="Jones B.M."/>
            <person name="Lawson T."/>
            <person name="Leese F."/>
            <person name="Lindquist E."/>
            <person name="Lobanov A."/>
            <person name="Lomsadze A."/>
            <person name="Malik S.B."/>
            <person name="Marsh M.E."/>
            <person name="Mackinder L."/>
            <person name="Mock T."/>
            <person name="Mueller-Roeber B."/>
            <person name="Pagarete A."/>
            <person name="Parker M."/>
            <person name="Probert I."/>
            <person name="Quesneville H."/>
            <person name="Raines C."/>
            <person name="Rensing S.A."/>
            <person name="Riano-Pachon D.M."/>
            <person name="Richier S."/>
            <person name="Rokitta S."/>
            <person name="Shiraiwa Y."/>
            <person name="Soanes D.M."/>
            <person name="van der Giezen M."/>
            <person name="Wahlund T.M."/>
            <person name="Williams B."/>
            <person name="Wilson W."/>
            <person name="Wolfe G."/>
            <person name="Wurch L.L."/>
        </authorList>
    </citation>
    <scope>NUCLEOTIDE SEQUENCE</scope>
</reference>
<dbReference type="GeneID" id="17275997"/>
<dbReference type="AlphaFoldDB" id="A0A0D3K4N8"/>
<evidence type="ECO:0000313" key="3">
    <source>
        <dbReference type="Proteomes" id="UP000013827"/>
    </source>
</evidence>
<dbReference type="EnsemblProtists" id="EOD30723">
    <property type="protein sequence ID" value="EOD30723"/>
    <property type="gene ID" value="EMIHUDRAFT_232533"/>
</dbReference>
<dbReference type="HOGENOM" id="CLU_1006247_0_0_1"/>
<feature type="region of interest" description="Disordered" evidence="1">
    <location>
        <begin position="138"/>
        <end position="173"/>
    </location>
</feature>
<sequence length="277" mass="28604">MHDRAPSDGSPASPAAAARAAADPVPLTIRTSNDNFEVAGFGQALSSASHPGTNSWAFTLDYETMQCMQLDQNGDANIWSPGRSYNTEFKIKLVKLALSRPSGQRIKPTCREFPEVQLRKWIRAFEASVLASPLVGSAQAPATTEPDVQDSDPSLAVASAQAPATTEPDVQDSDPSLAVAVPVLALPLAVPCGIIMQGSYAFAAASPAAASPPMLPALTVPPTVRGTAISRERPVVAAASPVAAVAVLAAPPVPVMLLEAPAPAEAEAAEDLLLLSR</sequence>
<proteinExistence type="predicted"/>
<reference evidence="2" key="2">
    <citation type="submission" date="2024-10" db="UniProtKB">
        <authorList>
            <consortium name="EnsemblProtists"/>
        </authorList>
    </citation>
    <scope>IDENTIFICATION</scope>
</reference>
<organism evidence="2 3">
    <name type="scientific">Emiliania huxleyi (strain CCMP1516)</name>
    <dbReference type="NCBI Taxonomy" id="280463"/>
    <lineage>
        <taxon>Eukaryota</taxon>
        <taxon>Haptista</taxon>
        <taxon>Haptophyta</taxon>
        <taxon>Prymnesiophyceae</taxon>
        <taxon>Isochrysidales</taxon>
        <taxon>Noelaerhabdaceae</taxon>
        <taxon>Emiliania</taxon>
    </lineage>
</organism>
<feature type="region of interest" description="Disordered" evidence="1">
    <location>
        <begin position="1"/>
        <end position="21"/>
    </location>
</feature>
<evidence type="ECO:0000256" key="1">
    <source>
        <dbReference type="SAM" id="MobiDB-lite"/>
    </source>
</evidence>
<feature type="compositionally biased region" description="Low complexity" evidence="1">
    <location>
        <begin position="7"/>
        <end position="21"/>
    </location>
</feature>